<feature type="active site" description="Proton acceptor" evidence="9">
    <location>
        <position position="25"/>
    </location>
</feature>
<dbReference type="InterPro" id="IPR007115">
    <property type="entry name" value="6-PTP_synth/QueD"/>
</dbReference>
<evidence type="ECO:0000256" key="6">
    <source>
        <dbReference type="ARBA" id="ARBA00023239"/>
    </source>
</evidence>
<keyword evidence="8" id="KW-0671">Queuosine biosynthesis</keyword>
<comment type="cofactor">
    <cofactor evidence="8 10">
        <name>Zn(2+)</name>
        <dbReference type="ChEBI" id="CHEBI:29105"/>
    </cofactor>
    <text evidence="8 10">Binds 1 zinc ion per subunit.</text>
</comment>
<gene>
    <name evidence="11" type="ORF">DM484_10320</name>
</gene>
<evidence type="ECO:0000256" key="1">
    <source>
        <dbReference type="ARBA" id="ARBA00005061"/>
    </source>
</evidence>
<evidence type="ECO:0000256" key="2">
    <source>
        <dbReference type="ARBA" id="ARBA00008900"/>
    </source>
</evidence>
<name>A0A2W4TBT2_9GAMM</name>
<evidence type="ECO:0000256" key="10">
    <source>
        <dbReference type="PIRSR" id="PIRSR006113-2"/>
    </source>
</evidence>
<keyword evidence="6 8" id="KW-0456">Lyase</keyword>
<dbReference type="InterPro" id="IPR038418">
    <property type="entry name" value="6-PTP_synth/QueD_sf"/>
</dbReference>
<dbReference type="SUPFAM" id="SSF55620">
    <property type="entry name" value="Tetrahydrobiopterin biosynthesis enzymes-like"/>
    <property type="match status" value="1"/>
</dbReference>
<evidence type="ECO:0000256" key="5">
    <source>
        <dbReference type="ARBA" id="ARBA00022833"/>
    </source>
</evidence>
<dbReference type="GO" id="GO:0046872">
    <property type="term" value="F:metal ion binding"/>
    <property type="evidence" value="ECO:0007669"/>
    <property type="project" value="UniProtKB-KW"/>
</dbReference>
<organism evidence="11 12">
    <name type="scientific">Candidatus Methylumidiphilus alinenensis</name>
    <dbReference type="NCBI Taxonomy" id="2202197"/>
    <lineage>
        <taxon>Bacteria</taxon>
        <taxon>Pseudomonadati</taxon>
        <taxon>Pseudomonadota</taxon>
        <taxon>Gammaproteobacteria</taxon>
        <taxon>Methylococcales</taxon>
        <taxon>Candidatus Methylumidiphilus</taxon>
    </lineage>
</organism>
<dbReference type="PIRSF" id="PIRSF006113">
    <property type="entry name" value="PTP_synth"/>
    <property type="match status" value="1"/>
</dbReference>
<evidence type="ECO:0000256" key="7">
    <source>
        <dbReference type="ARBA" id="ARBA00048807"/>
    </source>
</evidence>
<feature type="active site" description="Charge relay system" evidence="9">
    <location>
        <position position="69"/>
    </location>
</feature>
<feature type="active site" description="Charge relay system" evidence="9">
    <location>
        <position position="107"/>
    </location>
</feature>
<dbReference type="GO" id="GO:0070497">
    <property type="term" value="F:6-carboxytetrahydropterin synthase activity"/>
    <property type="evidence" value="ECO:0007669"/>
    <property type="project" value="UniProtKB-EC"/>
</dbReference>
<dbReference type="PANTHER" id="PTHR12589:SF7">
    <property type="entry name" value="6-PYRUVOYL TETRAHYDROBIOPTERIN SYNTHASE"/>
    <property type="match status" value="1"/>
</dbReference>
<comment type="catalytic activity">
    <reaction evidence="7 8">
        <text>7,8-dihydroneopterin 3'-triphosphate + H2O = 6-carboxy-5,6,7,8-tetrahydropterin + triphosphate + acetaldehyde + 2 H(+)</text>
        <dbReference type="Rhea" id="RHEA:27966"/>
        <dbReference type="ChEBI" id="CHEBI:15343"/>
        <dbReference type="ChEBI" id="CHEBI:15377"/>
        <dbReference type="ChEBI" id="CHEBI:15378"/>
        <dbReference type="ChEBI" id="CHEBI:18036"/>
        <dbReference type="ChEBI" id="CHEBI:58462"/>
        <dbReference type="ChEBI" id="CHEBI:61032"/>
        <dbReference type="EC" id="4.1.2.50"/>
    </reaction>
</comment>
<sequence length="117" mass="13306">MYTISKQFQFSASHVLDGLPDGHPCGRLHGHNYVAEIILASETLNPVGFVVDYNSLGLFKDIIDNELDHRHLNDVLPCLSTAEHIARYLYERARMIWPEVIAVRISETPKTSAEYRP</sequence>
<dbReference type="EC" id="4.-.-.-" evidence="8"/>
<evidence type="ECO:0000256" key="9">
    <source>
        <dbReference type="PIRSR" id="PIRSR006113-1"/>
    </source>
</evidence>
<reference evidence="11 12" key="1">
    <citation type="journal article" date="2018" name="Aquat. Microb. Ecol.">
        <title>Gammaproteobacterial methanotrophs dominate.</title>
        <authorList>
            <person name="Rissanen A.J."/>
            <person name="Saarenheimo J."/>
            <person name="Tiirola M."/>
            <person name="Peura S."/>
            <person name="Aalto S.L."/>
            <person name="Karvinen A."/>
            <person name="Nykanen H."/>
        </authorList>
    </citation>
    <scope>NUCLEOTIDE SEQUENCE [LARGE SCALE GENOMIC DNA]</scope>
    <source>
        <strain evidence="11">AMbin10</strain>
    </source>
</reference>
<evidence type="ECO:0000256" key="8">
    <source>
        <dbReference type="PIRNR" id="PIRNR006113"/>
    </source>
</evidence>
<protein>
    <recommendedName>
        <fullName evidence="3 8">6-carboxy-5,6,7,8-tetrahydropterin synthase</fullName>
        <ecNumber evidence="8">4.-.-.-</ecNumber>
    </recommendedName>
</protein>
<dbReference type="Proteomes" id="UP000249396">
    <property type="component" value="Unassembled WGS sequence"/>
</dbReference>
<dbReference type="EMBL" id="QJPH01000287">
    <property type="protein sequence ID" value="PZN80217.1"/>
    <property type="molecule type" value="Genomic_DNA"/>
</dbReference>
<proteinExistence type="inferred from homology"/>
<dbReference type="PANTHER" id="PTHR12589">
    <property type="entry name" value="PYRUVOYL TETRAHYDROBIOPTERIN SYNTHASE"/>
    <property type="match status" value="1"/>
</dbReference>
<accession>A0A2W4TBT2</accession>
<evidence type="ECO:0000256" key="3">
    <source>
        <dbReference type="ARBA" id="ARBA00018141"/>
    </source>
</evidence>
<comment type="pathway">
    <text evidence="1 8">Purine metabolism; 7-cyano-7-deazaguanine biosynthesis.</text>
</comment>
<feature type="binding site" evidence="10">
    <location>
        <position position="29"/>
    </location>
    <ligand>
        <name>Zn(2+)</name>
        <dbReference type="ChEBI" id="CHEBI:29105"/>
    </ligand>
</feature>
<comment type="caution">
    <text evidence="11">The sequence shown here is derived from an EMBL/GenBank/DDBJ whole genome shotgun (WGS) entry which is preliminary data.</text>
</comment>
<keyword evidence="5 8" id="KW-0862">Zinc</keyword>
<keyword evidence="4 8" id="KW-0479">Metal-binding</keyword>
<evidence type="ECO:0000313" key="12">
    <source>
        <dbReference type="Proteomes" id="UP000249396"/>
    </source>
</evidence>
<feature type="binding site" evidence="10">
    <location>
        <position position="31"/>
    </location>
    <ligand>
        <name>Zn(2+)</name>
        <dbReference type="ChEBI" id="CHEBI:29105"/>
    </ligand>
</feature>
<dbReference type="UniPathway" id="UPA00391"/>
<dbReference type="AlphaFoldDB" id="A0A2W4TBT2"/>
<feature type="binding site" evidence="10">
    <location>
        <position position="14"/>
    </location>
    <ligand>
        <name>Zn(2+)</name>
        <dbReference type="ChEBI" id="CHEBI:29105"/>
    </ligand>
</feature>
<evidence type="ECO:0000313" key="11">
    <source>
        <dbReference type="EMBL" id="PZN80217.1"/>
    </source>
</evidence>
<dbReference type="Pfam" id="PF01242">
    <property type="entry name" value="PTPS"/>
    <property type="match status" value="1"/>
</dbReference>
<dbReference type="GO" id="GO:0008616">
    <property type="term" value="P:tRNA queuosine(34) biosynthetic process"/>
    <property type="evidence" value="ECO:0007669"/>
    <property type="project" value="UniProtKB-KW"/>
</dbReference>
<comment type="similarity">
    <text evidence="2 8">Belongs to the PTPS family. QueD subfamily.</text>
</comment>
<dbReference type="Gene3D" id="3.30.479.10">
    <property type="entry name" value="6-pyruvoyl tetrahydropterin synthase/QueD"/>
    <property type="match status" value="1"/>
</dbReference>
<evidence type="ECO:0000256" key="4">
    <source>
        <dbReference type="ARBA" id="ARBA00022723"/>
    </source>
</evidence>